<keyword evidence="1" id="KW-0677">Repeat</keyword>
<feature type="compositionally biased region" description="Pro residues" evidence="3">
    <location>
        <begin position="639"/>
        <end position="648"/>
    </location>
</feature>
<feature type="region of interest" description="Disordered" evidence="3">
    <location>
        <begin position="361"/>
        <end position="428"/>
    </location>
</feature>
<feature type="compositionally biased region" description="Basic and acidic residues" evidence="3">
    <location>
        <begin position="879"/>
        <end position="896"/>
    </location>
</feature>
<feature type="compositionally biased region" description="Pro residues" evidence="3">
    <location>
        <begin position="478"/>
        <end position="488"/>
    </location>
</feature>
<dbReference type="PANTHER" id="PTHR24153:SF8">
    <property type="entry name" value="FORKED, ISOFORM F"/>
    <property type="match status" value="1"/>
</dbReference>
<feature type="region of interest" description="Disordered" evidence="3">
    <location>
        <begin position="454"/>
        <end position="559"/>
    </location>
</feature>
<feature type="compositionally biased region" description="Polar residues" evidence="3">
    <location>
        <begin position="848"/>
        <end position="877"/>
    </location>
</feature>
<dbReference type="GO" id="GO:0051015">
    <property type="term" value="F:actin filament binding"/>
    <property type="evidence" value="ECO:0007669"/>
    <property type="project" value="TreeGrafter"/>
</dbReference>
<evidence type="ECO:0000256" key="3">
    <source>
        <dbReference type="SAM" id="MobiDB-lite"/>
    </source>
</evidence>
<accession>A0A834JNL0</accession>
<dbReference type="AlphaFoldDB" id="A0A834JNL0"/>
<evidence type="ECO:0000313" key="4">
    <source>
        <dbReference type="EMBL" id="KAF7390059.1"/>
    </source>
</evidence>
<feature type="compositionally biased region" description="Low complexity" evidence="3">
    <location>
        <begin position="658"/>
        <end position="681"/>
    </location>
</feature>
<comment type="caution">
    <text evidence="4">The sequence shown here is derived from an EMBL/GenBank/DDBJ whole genome shotgun (WGS) entry which is preliminary data.</text>
</comment>
<sequence>MSRDRVELFIILNPSLLSQWKIERQQMESAEIVDLTNNYQQSGLLLFNFSLIIIDTDIRGNVKPSSVKQQGRIRRVSPGLEQYQVKREGGGGESGSVVAGKRVVVVVIPTKGALTEYTTTSWSTSEQVDSQSPGLPLPAFGCRGSDTLDFRGINSNRMEDYFCSIYFDTVGMGQTIANFPIVLALVSYTIDQVVYKINEVECNKRRHLSTLVCARKLTDNTNLFLCSLRGCGMFQEPFFLHPPGSRPRDGIYINPMSAYINEPQKSKDMESFYLHSPHDLVYTRITHLFNDVEKPRNGVLASTEQRHVERKDETLTVKVDVHINNGSFGKTHTGNGHTGRSEIMREAPSEHAYEQICLRQEETSSVGSSSNKKVIDNASDSSRSRKTNRRYSRSSSASESSNMSSEIHCFSSTTSTPSLSRNSSNERINKTTKINAEVLHELLKNRIIDFTERKESSTTQVESEKEIRPSNGSGPGFVKPPPPPPPPPPDRDDVVVLVVNSKQNGESNNEKKDSGDNSQENKNGNATNKSDVSCGEHQQPEVPPASPPADVEEIKTSQSSHLINRHMVLPFIPPKFANAADSDTLLKPSEYLKSICKNVTKNTLSKARSVDNLDCQGRDTEEEEEEEEERKNEKQKESPPGPPPPPLSPLQKSRGILNANSTNATTSPSNESESPKSPQQPLATISIQDLTSIQLRRTNTKMNATKTFSAPPPRSASMTNVSEPFFVQKTDLIAELKRTKDIPGIKKLKVERAQVEKTQEQNLISEISKAFSVSNFVDQIPEKDSSGNVIPIWKRQMLARKAAERAKKELEEQIARENEERRQKAIPPWKRQLLAKKDNEDKKSNNNHVQPNVTTVSTVKIDITTSSKRDTSPASGCNNRKEERNENNADEKGNDMRDDDSDDGQIIPWRAQLRKTNSKLNILD</sequence>
<evidence type="ECO:0000256" key="1">
    <source>
        <dbReference type="ARBA" id="ARBA00022737"/>
    </source>
</evidence>
<reference evidence="4" key="1">
    <citation type="journal article" date="2020" name="G3 (Bethesda)">
        <title>High-Quality Assemblies for Three Invasive Social Wasps from the &lt;i&gt;Vespula&lt;/i&gt; Genus.</title>
        <authorList>
            <person name="Harrop T.W.R."/>
            <person name="Guhlin J."/>
            <person name="McLaughlin G.M."/>
            <person name="Permina E."/>
            <person name="Stockwell P."/>
            <person name="Gilligan J."/>
            <person name="Le Lec M.F."/>
            <person name="Gruber M.A.M."/>
            <person name="Quinn O."/>
            <person name="Lovegrove M."/>
            <person name="Duncan E.J."/>
            <person name="Remnant E.J."/>
            <person name="Van Eeckhoven J."/>
            <person name="Graham B."/>
            <person name="Knapp R.A."/>
            <person name="Langford K.W."/>
            <person name="Kronenberg Z."/>
            <person name="Press M.O."/>
            <person name="Eacker S.M."/>
            <person name="Wilson-Rankin E.E."/>
            <person name="Purcell J."/>
            <person name="Lester P.J."/>
            <person name="Dearden P.K."/>
        </authorList>
    </citation>
    <scope>NUCLEOTIDE SEQUENCE</scope>
    <source>
        <strain evidence="4">Linc-1</strain>
    </source>
</reference>
<evidence type="ECO:0000313" key="5">
    <source>
        <dbReference type="Proteomes" id="UP000617340"/>
    </source>
</evidence>
<dbReference type="Proteomes" id="UP000617340">
    <property type="component" value="Unassembled WGS sequence"/>
</dbReference>
<feature type="compositionally biased region" description="Basic and acidic residues" evidence="3">
    <location>
        <begin position="454"/>
        <end position="468"/>
    </location>
</feature>
<feature type="region of interest" description="Disordered" evidence="3">
    <location>
        <begin position="600"/>
        <end position="686"/>
    </location>
</feature>
<feature type="compositionally biased region" description="Basic and acidic residues" evidence="3">
    <location>
        <begin position="608"/>
        <end position="619"/>
    </location>
</feature>
<dbReference type="InterPro" id="IPR052420">
    <property type="entry name" value="Espin/Espin-like"/>
</dbReference>
<feature type="compositionally biased region" description="Basic and acidic residues" evidence="3">
    <location>
        <begin position="835"/>
        <end position="844"/>
    </location>
</feature>
<protein>
    <submittedName>
        <fullName evidence="4">Uncharacterized protein</fullName>
    </submittedName>
</protein>
<feature type="compositionally biased region" description="Polar residues" evidence="3">
    <location>
        <begin position="516"/>
        <end position="531"/>
    </location>
</feature>
<proteinExistence type="predicted"/>
<dbReference type="EMBL" id="JACSDZ010000012">
    <property type="protein sequence ID" value="KAF7390059.1"/>
    <property type="molecule type" value="Genomic_DNA"/>
</dbReference>
<dbReference type="GO" id="GO:0051017">
    <property type="term" value="P:actin filament bundle assembly"/>
    <property type="evidence" value="ECO:0007669"/>
    <property type="project" value="TreeGrafter"/>
</dbReference>
<evidence type="ECO:0000256" key="2">
    <source>
        <dbReference type="ARBA" id="ARBA00023043"/>
    </source>
</evidence>
<feature type="compositionally biased region" description="Low complexity" evidence="3">
    <location>
        <begin position="393"/>
        <end position="405"/>
    </location>
</feature>
<gene>
    <name evidence="4" type="ORF">HZH68_011916</name>
</gene>
<name>A0A834JNL0_VESGE</name>
<feature type="compositionally biased region" description="Polar residues" evidence="3">
    <location>
        <begin position="410"/>
        <end position="428"/>
    </location>
</feature>
<dbReference type="GO" id="GO:0005737">
    <property type="term" value="C:cytoplasm"/>
    <property type="evidence" value="ECO:0007669"/>
    <property type="project" value="TreeGrafter"/>
</dbReference>
<feature type="compositionally biased region" description="Polar residues" evidence="3">
    <location>
        <begin position="363"/>
        <end position="372"/>
    </location>
</feature>
<keyword evidence="2" id="KW-0040">ANK repeat</keyword>
<dbReference type="PANTHER" id="PTHR24153">
    <property type="entry name" value="ESPIN"/>
    <property type="match status" value="1"/>
</dbReference>
<feature type="region of interest" description="Disordered" evidence="3">
    <location>
        <begin position="816"/>
        <end position="909"/>
    </location>
</feature>
<keyword evidence="5" id="KW-1185">Reference proteome</keyword>
<organism evidence="4 5">
    <name type="scientific">Vespula germanica</name>
    <name type="common">German yellow jacket</name>
    <name type="synonym">Paravespula germanica</name>
    <dbReference type="NCBI Taxonomy" id="30212"/>
    <lineage>
        <taxon>Eukaryota</taxon>
        <taxon>Metazoa</taxon>
        <taxon>Ecdysozoa</taxon>
        <taxon>Arthropoda</taxon>
        <taxon>Hexapoda</taxon>
        <taxon>Insecta</taxon>
        <taxon>Pterygota</taxon>
        <taxon>Neoptera</taxon>
        <taxon>Endopterygota</taxon>
        <taxon>Hymenoptera</taxon>
        <taxon>Apocrita</taxon>
        <taxon>Aculeata</taxon>
        <taxon>Vespoidea</taxon>
        <taxon>Vespidae</taxon>
        <taxon>Vespinae</taxon>
        <taxon>Vespula</taxon>
    </lineage>
</organism>